<name>A0A1I6B3C6_9BACI</name>
<evidence type="ECO:0000256" key="2">
    <source>
        <dbReference type="ARBA" id="ARBA00022777"/>
    </source>
</evidence>
<keyword evidence="5" id="KW-1185">Reference proteome</keyword>
<gene>
    <name evidence="4" type="ORF">SAMN02745910_03220</name>
</gene>
<proteinExistence type="predicted"/>
<keyword evidence="2" id="KW-0418">Kinase</keyword>
<dbReference type="InterPro" id="IPR011611">
    <property type="entry name" value="PfkB_dom"/>
</dbReference>
<reference evidence="4 5" key="1">
    <citation type="submission" date="2016-10" db="EMBL/GenBank/DDBJ databases">
        <authorList>
            <person name="Varghese N."/>
            <person name="Submissions S."/>
        </authorList>
    </citation>
    <scope>NUCLEOTIDE SEQUENCE [LARGE SCALE GENOMIC DNA]</scope>
    <source>
        <strain evidence="4 5">DSM 13796</strain>
    </source>
</reference>
<protein>
    <submittedName>
        <fullName evidence="4">Fructoselysine 6-kinase</fullName>
    </submittedName>
</protein>
<evidence type="ECO:0000313" key="4">
    <source>
        <dbReference type="EMBL" id="SFQ75406.1"/>
    </source>
</evidence>
<dbReference type="SUPFAM" id="SSF53613">
    <property type="entry name" value="Ribokinase-like"/>
    <property type="match status" value="1"/>
</dbReference>
<dbReference type="Pfam" id="PF00294">
    <property type="entry name" value="PfkB"/>
    <property type="match status" value="1"/>
</dbReference>
<dbReference type="Gene3D" id="3.40.1190.20">
    <property type="match status" value="1"/>
</dbReference>
<dbReference type="InterPro" id="IPR029056">
    <property type="entry name" value="Ribokinase-like"/>
</dbReference>
<dbReference type="PROSITE" id="PS00584">
    <property type="entry name" value="PFKB_KINASES_2"/>
    <property type="match status" value="1"/>
</dbReference>
<sequence>MEVSNKGGLTVKLIGIGDNVVDYYRDQGKIYPGGNALNVAVFYNRLTNDPCAYMGIVGNDECAAHVVDSLKQEGVDTSRVRRAIGENGMAFVALDKDGDRVFEGSNKGGIQSRLGLILDEQDIHYISKHDLLHTSVFSRLEYRLPQLSEVIDISFDFSTNYEDDYLKRVCPYIHYAFFSGSDLSEEECMELMKKAHSLGTKMVCITRGGEGALLSTHDKIFKQPIIPTEVVDTLGAGDSFIAGFLSSYGEEQDVAKAMQKGATVASQTCQNYGAFGYGKEYNPNYKMVQ</sequence>
<feature type="domain" description="Carbohydrate kinase PfkB" evidence="3">
    <location>
        <begin position="22"/>
        <end position="274"/>
    </location>
</feature>
<dbReference type="Proteomes" id="UP000182762">
    <property type="component" value="Unassembled WGS sequence"/>
</dbReference>
<comment type="caution">
    <text evidence="4">The sequence shown here is derived from an EMBL/GenBank/DDBJ whole genome shotgun (WGS) entry which is preliminary data.</text>
</comment>
<keyword evidence="1" id="KW-0808">Transferase</keyword>
<evidence type="ECO:0000313" key="5">
    <source>
        <dbReference type="Proteomes" id="UP000182762"/>
    </source>
</evidence>
<dbReference type="InterPro" id="IPR002173">
    <property type="entry name" value="Carboh/pur_kinase_PfkB_CS"/>
</dbReference>
<evidence type="ECO:0000256" key="1">
    <source>
        <dbReference type="ARBA" id="ARBA00022679"/>
    </source>
</evidence>
<accession>A0A1I6B3C6</accession>
<dbReference type="PANTHER" id="PTHR10584">
    <property type="entry name" value="SUGAR KINASE"/>
    <property type="match status" value="1"/>
</dbReference>
<dbReference type="EMBL" id="FOXX01000008">
    <property type="protein sequence ID" value="SFQ75406.1"/>
    <property type="molecule type" value="Genomic_DNA"/>
</dbReference>
<dbReference type="PANTHER" id="PTHR10584:SF166">
    <property type="entry name" value="RIBOKINASE"/>
    <property type="match status" value="1"/>
</dbReference>
<dbReference type="CDD" id="cd01940">
    <property type="entry name" value="Fructoselysine_kinase_like"/>
    <property type="match status" value="1"/>
</dbReference>
<evidence type="ECO:0000259" key="3">
    <source>
        <dbReference type="Pfam" id="PF00294"/>
    </source>
</evidence>
<organism evidence="4 5">
    <name type="scientific">Priestia endophytica DSM 13796</name>
    <dbReference type="NCBI Taxonomy" id="1121089"/>
    <lineage>
        <taxon>Bacteria</taxon>
        <taxon>Bacillati</taxon>
        <taxon>Bacillota</taxon>
        <taxon>Bacilli</taxon>
        <taxon>Bacillales</taxon>
        <taxon>Bacillaceae</taxon>
        <taxon>Priestia</taxon>
    </lineage>
</organism>